<proteinExistence type="predicted"/>
<reference evidence="2" key="1">
    <citation type="submission" date="2021-03" db="EMBL/GenBank/DDBJ databases">
        <authorList>
            <person name="Bekaert M."/>
        </authorList>
    </citation>
    <scope>NUCLEOTIDE SEQUENCE</scope>
</reference>
<dbReference type="AlphaFoldDB" id="A0A8S3QRB8"/>
<evidence type="ECO:0000313" key="2">
    <source>
        <dbReference type="EMBL" id="CAG2199241.1"/>
    </source>
</evidence>
<evidence type="ECO:0000313" key="3">
    <source>
        <dbReference type="Proteomes" id="UP000683360"/>
    </source>
</evidence>
<organism evidence="2 3">
    <name type="scientific">Mytilus edulis</name>
    <name type="common">Blue mussel</name>
    <dbReference type="NCBI Taxonomy" id="6550"/>
    <lineage>
        <taxon>Eukaryota</taxon>
        <taxon>Metazoa</taxon>
        <taxon>Spiralia</taxon>
        <taxon>Lophotrochozoa</taxon>
        <taxon>Mollusca</taxon>
        <taxon>Bivalvia</taxon>
        <taxon>Autobranchia</taxon>
        <taxon>Pteriomorphia</taxon>
        <taxon>Mytilida</taxon>
        <taxon>Mytiloidea</taxon>
        <taxon>Mytilidae</taxon>
        <taxon>Mytilinae</taxon>
        <taxon>Mytilus</taxon>
    </lineage>
</organism>
<dbReference type="OrthoDB" id="6129194at2759"/>
<name>A0A8S3QRB8_MYTED</name>
<sequence>MTKTQNTESSSAQANEKTCYCLNSDNLPQSHDDTSSKKCLDSTETDYVFIYKQNAGPDINRDWTDTYNCITVDCRNLGRDRIFTAENCDSMYPVICEKTKEKTKKNTDYKSLRLSNKELHHNKDKHRPSSTEKNTKKRSARNFYNATTFCENEDSFVRWDPSLLCTNTKERFDSKHWTSIKRSKQMLLLAPYDENITLKPSQCKGIDTSIDQNKFVKPSFVSCNELRNYYCRYGSRPLINDSSNESLGKNVTMELPENGHITRYITPGTILE</sequence>
<dbReference type="EMBL" id="CAJPWZ010000720">
    <property type="protein sequence ID" value="CAG2199241.1"/>
    <property type="molecule type" value="Genomic_DNA"/>
</dbReference>
<evidence type="ECO:0000256" key="1">
    <source>
        <dbReference type="SAM" id="MobiDB-lite"/>
    </source>
</evidence>
<feature type="compositionally biased region" description="Basic and acidic residues" evidence="1">
    <location>
        <begin position="107"/>
        <end position="134"/>
    </location>
</feature>
<gene>
    <name evidence="2" type="ORF">MEDL_14037</name>
</gene>
<comment type="caution">
    <text evidence="2">The sequence shown here is derived from an EMBL/GenBank/DDBJ whole genome shotgun (WGS) entry which is preliminary data.</text>
</comment>
<protein>
    <submittedName>
        <fullName evidence="2">Uncharacterized protein</fullName>
    </submittedName>
</protein>
<dbReference type="Proteomes" id="UP000683360">
    <property type="component" value="Unassembled WGS sequence"/>
</dbReference>
<accession>A0A8S3QRB8</accession>
<keyword evidence="3" id="KW-1185">Reference proteome</keyword>
<feature type="region of interest" description="Disordered" evidence="1">
    <location>
        <begin position="107"/>
        <end position="138"/>
    </location>
</feature>